<evidence type="ECO:0000256" key="1">
    <source>
        <dbReference type="SAM" id="Phobius"/>
    </source>
</evidence>
<organism evidence="2 4">
    <name type="scientific">Dorea formicigenerans</name>
    <dbReference type="NCBI Taxonomy" id="39486"/>
    <lineage>
        <taxon>Bacteria</taxon>
        <taxon>Bacillati</taxon>
        <taxon>Bacillota</taxon>
        <taxon>Clostridia</taxon>
        <taxon>Lachnospirales</taxon>
        <taxon>Lachnospiraceae</taxon>
        <taxon>Dorea</taxon>
    </lineage>
</organism>
<dbReference type="RefSeq" id="WP_118363723.1">
    <property type="nucleotide sequence ID" value="NZ_QSFS01000001.1"/>
</dbReference>
<evidence type="ECO:0000313" key="2">
    <source>
        <dbReference type="EMBL" id="RGW55974.1"/>
    </source>
</evidence>
<evidence type="ECO:0000313" key="3">
    <source>
        <dbReference type="EMBL" id="RHA72542.1"/>
    </source>
</evidence>
<feature type="transmembrane region" description="Helical" evidence="1">
    <location>
        <begin position="12"/>
        <end position="32"/>
    </location>
</feature>
<keyword evidence="1" id="KW-0472">Membrane</keyword>
<name>A0A395XQV5_9FIRM</name>
<keyword evidence="1" id="KW-0812">Transmembrane</keyword>
<reference evidence="4 5" key="1">
    <citation type="submission" date="2018-08" db="EMBL/GenBank/DDBJ databases">
        <title>A genome reference for cultivated species of the human gut microbiota.</title>
        <authorList>
            <person name="Zou Y."/>
            <person name="Xue W."/>
            <person name="Luo G."/>
        </authorList>
    </citation>
    <scope>NUCLEOTIDE SEQUENCE [LARGE SCALE GENOMIC DNA]</scope>
    <source>
        <strain evidence="2 4">AF12-11</strain>
        <strain evidence="3 5">AM42-8</strain>
    </source>
</reference>
<dbReference type="NCBIfam" id="NF040734">
    <property type="entry name" value="CC-COOH_SaoC"/>
    <property type="match status" value="1"/>
</dbReference>
<proteinExistence type="predicted"/>
<dbReference type="EMBL" id="QSAJ01000001">
    <property type="protein sequence ID" value="RGW55974.1"/>
    <property type="molecule type" value="Genomic_DNA"/>
</dbReference>
<evidence type="ECO:0000313" key="4">
    <source>
        <dbReference type="Proteomes" id="UP000266376"/>
    </source>
</evidence>
<accession>A0A395XQV5</accession>
<keyword evidence="1" id="KW-1133">Transmembrane helix</keyword>
<dbReference type="AlphaFoldDB" id="A0A395XQV5"/>
<gene>
    <name evidence="3" type="ORF">DW924_00395</name>
    <name evidence="2" type="ORF">DWV67_00730</name>
</gene>
<dbReference type="Proteomes" id="UP000266376">
    <property type="component" value="Unassembled WGS sequence"/>
</dbReference>
<sequence>MSIIKKLEDSIWAKVILAVVVVVIAFAARSMLENKHEESKIDKQTAGKTIRETSYAETVPEDDSILNVFKNAYPTAEVLLACREDVTDDGLDDLVVICKMEEGNRTIVVTDKGDSTNYDFSDPIPAPVENQKIQFKNIDKEGEIEIIITGEKKGAVGYAIYRMIDGQPVDLFGEGMEDCC</sequence>
<dbReference type="Proteomes" id="UP000285642">
    <property type="component" value="Unassembled WGS sequence"/>
</dbReference>
<evidence type="ECO:0000313" key="5">
    <source>
        <dbReference type="Proteomes" id="UP000285642"/>
    </source>
</evidence>
<dbReference type="EMBL" id="QSFS01000001">
    <property type="protein sequence ID" value="RHA72542.1"/>
    <property type="molecule type" value="Genomic_DNA"/>
</dbReference>
<protein>
    <submittedName>
        <fullName evidence="2">Uncharacterized protein</fullName>
    </submittedName>
</protein>
<comment type="caution">
    <text evidence="2">The sequence shown here is derived from an EMBL/GenBank/DDBJ whole genome shotgun (WGS) entry which is preliminary data.</text>
</comment>